<reference evidence="1" key="1">
    <citation type="submission" date="2019-08" db="EMBL/GenBank/DDBJ databases">
        <authorList>
            <person name="Kucharzyk K."/>
            <person name="Murdoch R.W."/>
            <person name="Higgins S."/>
            <person name="Loffler F."/>
        </authorList>
    </citation>
    <scope>NUCLEOTIDE SEQUENCE</scope>
</reference>
<sequence>MQDLLDLREQEHLLFGIDMLVFQHGDQQFEHLVIRIESLQIVVLSHPLHQTGSFFILNHSVAGDAI</sequence>
<dbReference type="AlphaFoldDB" id="A0A645DAS0"/>
<accession>A0A645DAS0</accession>
<organism evidence="1">
    <name type="scientific">bioreactor metagenome</name>
    <dbReference type="NCBI Taxonomy" id="1076179"/>
    <lineage>
        <taxon>unclassified sequences</taxon>
        <taxon>metagenomes</taxon>
        <taxon>ecological metagenomes</taxon>
    </lineage>
</organism>
<dbReference type="EMBL" id="VSSQ01034287">
    <property type="protein sequence ID" value="MPM86178.1"/>
    <property type="molecule type" value="Genomic_DNA"/>
</dbReference>
<protein>
    <submittedName>
        <fullName evidence="1">Uncharacterized protein</fullName>
    </submittedName>
</protein>
<name>A0A645DAS0_9ZZZZ</name>
<gene>
    <name evidence="1" type="ORF">SDC9_133263</name>
</gene>
<comment type="caution">
    <text evidence="1">The sequence shown here is derived from an EMBL/GenBank/DDBJ whole genome shotgun (WGS) entry which is preliminary data.</text>
</comment>
<proteinExistence type="predicted"/>
<evidence type="ECO:0000313" key="1">
    <source>
        <dbReference type="EMBL" id="MPM86178.1"/>
    </source>
</evidence>